<feature type="region of interest" description="Disordered" evidence="1">
    <location>
        <begin position="361"/>
        <end position="420"/>
    </location>
</feature>
<organism evidence="2 3">
    <name type="scientific">Vitrella brassicaformis (strain CCMP3155)</name>
    <dbReference type="NCBI Taxonomy" id="1169540"/>
    <lineage>
        <taxon>Eukaryota</taxon>
        <taxon>Sar</taxon>
        <taxon>Alveolata</taxon>
        <taxon>Colpodellida</taxon>
        <taxon>Vitrellaceae</taxon>
        <taxon>Vitrella</taxon>
    </lineage>
</organism>
<feature type="compositionally biased region" description="Basic and acidic residues" evidence="1">
    <location>
        <begin position="400"/>
        <end position="420"/>
    </location>
</feature>
<evidence type="ECO:0000256" key="1">
    <source>
        <dbReference type="SAM" id="MobiDB-lite"/>
    </source>
</evidence>
<keyword evidence="3" id="KW-1185">Reference proteome</keyword>
<sequence>MVLKVMEALEVVIDTVRASLDRHSLEVLGLVTKHFWTALKQRLQQTANTLENAQRTLLDLHTQPPATPNDALMSSLLTSLVVELQCLFVAQLLAESHSSLNLVMGTSSGEDDPRKEMTVYRRVRHLAGELLEALVYFWLYMGNHSPAWLPSPPQPSPSSPSSPPKQQQQQTAGASDPLQHFHGNTLALMTYWRQFQRTLRRRCFPSDALTPDDKTRAAWEAVDRAWRERRQGLSRQVPVVTGAGSLARVVAATRMPPRVLARRRDAWTSTWGCGRSSRPPMPLSTVLGLHRYYQGLHERGAEVRRVAPAVGPVLLDVLCEMCGYLVRWVQKADAIEETTSLFAGIQSGVIKPRHLAWVIPTKRPTPSATRSVTSTVTPSSSSSSDSLDVTIPPPEGPSPHSDDDKAHPAKTTLQHDPDTEWGAVREGEVLQRLPTDVRVLTRFKRDVEHERKLKRLLISVVSLLKINEVDLYKDSSREGRLELWRDGQLNDLEMTTSTETLPSLESIEEGSHSLPDDHLRLAVRGQTEALRELLDAIGHIQRHRLSLQVVFPTEPSVPSSPSHPPAASSAVPTSPTPLDHDESEGDDDSDPEDDETQGTAVRAGSIRAVLSGDVRVAGRDELPECLAAPLFALSDQHLLEIARITSHLDDSDKVEGQTTSVDETGGGLVGDD</sequence>
<feature type="region of interest" description="Disordered" evidence="1">
    <location>
        <begin position="648"/>
        <end position="672"/>
    </location>
</feature>
<protein>
    <submittedName>
        <fullName evidence="2">Uncharacterized protein</fullName>
    </submittedName>
</protein>
<feature type="compositionally biased region" description="Low complexity" evidence="1">
    <location>
        <begin position="364"/>
        <end position="390"/>
    </location>
</feature>
<feature type="region of interest" description="Disordered" evidence="1">
    <location>
        <begin position="149"/>
        <end position="179"/>
    </location>
</feature>
<feature type="compositionally biased region" description="Acidic residues" evidence="1">
    <location>
        <begin position="581"/>
        <end position="596"/>
    </location>
</feature>
<feature type="compositionally biased region" description="Pro residues" evidence="1">
    <location>
        <begin position="149"/>
        <end position="163"/>
    </location>
</feature>
<dbReference type="VEuPathDB" id="CryptoDB:Vbra_15524"/>
<dbReference type="Proteomes" id="UP000041254">
    <property type="component" value="Unassembled WGS sequence"/>
</dbReference>
<evidence type="ECO:0000313" key="2">
    <source>
        <dbReference type="EMBL" id="CEM13689.1"/>
    </source>
</evidence>
<evidence type="ECO:0000313" key="3">
    <source>
        <dbReference type="Proteomes" id="UP000041254"/>
    </source>
</evidence>
<name>A0A0G4FJB5_VITBC</name>
<dbReference type="InParanoid" id="A0A0G4FJB5"/>
<feature type="region of interest" description="Disordered" evidence="1">
    <location>
        <begin position="553"/>
        <end position="604"/>
    </location>
</feature>
<accession>A0A0G4FJB5</accession>
<proteinExistence type="predicted"/>
<dbReference type="EMBL" id="CDMY01000447">
    <property type="protein sequence ID" value="CEM13689.1"/>
    <property type="molecule type" value="Genomic_DNA"/>
</dbReference>
<feature type="compositionally biased region" description="Low complexity" evidence="1">
    <location>
        <begin position="553"/>
        <end position="577"/>
    </location>
</feature>
<gene>
    <name evidence="2" type="ORF">Vbra_15524</name>
</gene>
<dbReference type="AlphaFoldDB" id="A0A0G4FJB5"/>
<reference evidence="2 3" key="1">
    <citation type="submission" date="2014-11" db="EMBL/GenBank/DDBJ databases">
        <authorList>
            <person name="Zhu J."/>
            <person name="Qi W."/>
            <person name="Song R."/>
        </authorList>
    </citation>
    <scope>NUCLEOTIDE SEQUENCE [LARGE SCALE GENOMIC DNA]</scope>
</reference>